<evidence type="ECO:0000259" key="6">
    <source>
        <dbReference type="PROSITE" id="PS51272"/>
    </source>
</evidence>
<dbReference type="InterPro" id="IPR029070">
    <property type="entry name" value="Chitinase_insertion_sf"/>
</dbReference>
<dbReference type="InterPro" id="IPR011583">
    <property type="entry name" value="Chitinase_II/V-like_cat"/>
</dbReference>
<dbReference type="Proteomes" id="UP000249163">
    <property type="component" value="Chromosome"/>
</dbReference>
<dbReference type="EMBL" id="CP021965">
    <property type="protein sequence ID" value="AWV34311.1"/>
    <property type="molecule type" value="Genomic_DNA"/>
</dbReference>
<reference evidence="8 9" key="1">
    <citation type="submission" date="2017-06" db="EMBL/GenBank/DDBJ databases">
        <title>Complete genome sequence of Paenibacillus odorifer CBA7130.</title>
        <authorList>
            <person name="Nam Y.-D."/>
            <person name="Kang J."/>
            <person name="Chung W.-H."/>
        </authorList>
    </citation>
    <scope>NUCLEOTIDE SEQUENCE [LARGE SCALE GENOMIC DNA]</scope>
    <source>
        <strain evidence="8 9">CBA7130</strain>
    </source>
</reference>
<accession>A0AAD0KKY6</accession>
<feature type="domain" description="SLH" evidence="6">
    <location>
        <begin position="136"/>
        <end position="199"/>
    </location>
</feature>
<evidence type="ECO:0000259" key="7">
    <source>
        <dbReference type="PROSITE" id="PS51910"/>
    </source>
</evidence>
<sequence length="582" mass="64918">MVWFLVSFCVIRRADPIVLYQYFSDVYGLYPWYNSKIDNQGGISKPVKNIFARFTIVTLAVVLAAGVFIQHISADNGVPFEDISTSYAKKEIIDLYNRNILTGTSNTKFSPTQSITRAEFITVLDRLLKLDPALSPVSPYTDVAKSAWYYGWIQAAVQLELANGTSATTFAPAKAVTRQEAAVWIAKALKQTNTATAAQTIFKDRQQIASWASAAVAKVNDRGLMKGDNSGNFRPADPITRQETAVLMDRVLQHSSWAAELESNPDKRIVIGWQYGLTTAQFENHVLQSNVNTLSPRWYYVGKTGAVTDSTDASLVTWAKKNKKQVWAMVGNRSDQEATHQMLLSTTARNTAVNQLAALVSKYGLDGLNIDFENVAAEDRVYLTSFITLLAEKMRSLDVILSMDVSPDLGTDWTEAFDYAALGKQVNYMVMMGYDEHYDGSQVPGSNASLSYDQKAVNTILKVVPSQKVILALPLYNRDWTLNQKGTVLSSQYITLPEQNQIISSYASRPVWNPSLGQYVANYSKQAIKHTIWIEDGRSLITKYNLAVTKKLAGVAYWYIGGESSDVWSSLRNAEKFYDYTF</sequence>
<evidence type="ECO:0000256" key="3">
    <source>
        <dbReference type="RuleBase" id="RU000489"/>
    </source>
</evidence>
<dbReference type="PROSITE" id="PS51910">
    <property type="entry name" value="GH18_2"/>
    <property type="match status" value="1"/>
</dbReference>
<dbReference type="PROSITE" id="PS01095">
    <property type="entry name" value="GH18_1"/>
    <property type="match status" value="1"/>
</dbReference>
<name>A0AAD0KKY6_9BACL</name>
<organism evidence="8 9">
    <name type="scientific">Paenibacillus odorifer</name>
    <dbReference type="NCBI Taxonomy" id="189426"/>
    <lineage>
        <taxon>Bacteria</taxon>
        <taxon>Bacillati</taxon>
        <taxon>Bacillota</taxon>
        <taxon>Bacilli</taxon>
        <taxon>Bacillales</taxon>
        <taxon>Paenibacillaceae</taxon>
        <taxon>Paenibacillus</taxon>
    </lineage>
</organism>
<dbReference type="Gene3D" id="3.10.50.10">
    <property type="match status" value="1"/>
</dbReference>
<evidence type="ECO:0000256" key="5">
    <source>
        <dbReference type="SAM" id="Phobius"/>
    </source>
</evidence>
<evidence type="ECO:0008006" key="10">
    <source>
        <dbReference type="Google" id="ProtNLM"/>
    </source>
</evidence>
<protein>
    <recommendedName>
        <fullName evidence="10">Glycoside hydrolase</fullName>
    </recommendedName>
</protein>
<dbReference type="GO" id="GO:0004553">
    <property type="term" value="F:hydrolase activity, hydrolyzing O-glycosyl compounds"/>
    <property type="evidence" value="ECO:0007669"/>
    <property type="project" value="InterPro"/>
</dbReference>
<feature type="domain" description="GH18" evidence="7">
    <location>
        <begin position="267"/>
        <end position="578"/>
    </location>
</feature>
<dbReference type="SMART" id="SM00636">
    <property type="entry name" value="Glyco_18"/>
    <property type="match status" value="1"/>
</dbReference>
<feature type="domain" description="SLH" evidence="6">
    <location>
        <begin position="202"/>
        <end position="262"/>
    </location>
</feature>
<dbReference type="Pfam" id="PF00704">
    <property type="entry name" value="Glyco_hydro_18"/>
    <property type="match status" value="1"/>
</dbReference>
<keyword evidence="1 3" id="KW-0378">Hydrolase</keyword>
<dbReference type="InterPro" id="IPR017853">
    <property type="entry name" value="GH"/>
</dbReference>
<evidence type="ECO:0000313" key="9">
    <source>
        <dbReference type="Proteomes" id="UP000249163"/>
    </source>
</evidence>
<comment type="similarity">
    <text evidence="4">Belongs to the glycosyl hydrolase 18 family.</text>
</comment>
<gene>
    <name evidence="8" type="ORF">CD191_17780</name>
</gene>
<dbReference type="InterPro" id="IPR001579">
    <property type="entry name" value="Glyco_hydro_18_chit_AS"/>
</dbReference>
<dbReference type="PANTHER" id="PTHR46066">
    <property type="entry name" value="CHITINASE DOMAIN-CONTAINING PROTEIN 1 FAMILY MEMBER"/>
    <property type="match status" value="1"/>
</dbReference>
<proteinExistence type="inferred from homology"/>
<dbReference type="SUPFAM" id="SSF51445">
    <property type="entry name" value="(Trans)glycosidases"/>
    <property type="match status" value="1"/>
</dbReference>
<evidence type="ECO:0000256" key="4">
    <source>
        <dbReference type="RuleBase" id="RU004453"/>
    </source>
</evidence>
<dbReference type="InterPro" id="IPR001119">
    <property type="entry name" value="SLH_dom"/>
</dbReference>
<keyword evidence="2 3" id="KW-0326">Glycosidase</keyword>
<feature type="transmembrane region" description="Helical" evidence="5">
    <location>
        <begin position="50"/>
        <end position="69"/>
    </location>
</feature>
<evidence type="ECO:0000313" key="8">
    <source>
        <dbReference type="EMBL" id="AWV34311.1"/>
    </source>
</evidence>
<dbReference type="AlphaFoldDB" id="A0AAD0KKY6"/>
<dbReference type="GO" id="GO:0005975">
    <property type="term" value="P:carbohydrate metabolic process"/>
    <property type="evidence" value="ECO:0007669"/>
    <property type="project" value="InterPro"/>
</dbReference>
<dbReference type="PANTHER" id="PTHR46066:SF2">
    <property type="entry name" value="CHITINASE DOMAIN-CONTAINING PROTEIN 1"/>
    <property type="match status" value="1"/>
</dbReference>
<evidence type="ECO:0000256" key="1">
    <source>
        <dbReference type="ARBA" id="ARBA00022801"/>
    </source>
</evidence>
<feature type="domain" description="SLH" evidence="6">
    <location>
        <begin position="75"/>
        <end position="135"/>
    </location>
</feature>
<dbReference type="Pfam" id="PF00395">
    <property type="entry name" value="SLH"/>
    <property type="match status" value="3"/>
</dbReference>
<dbReference type="Gene3D" id="3.20.20.80">
    <property type="entry name" value="Glycosidases"/>
    <property type="match status" value="1"/>
</dbReference>
<keyword evidence="5" id="KW-0472">Membrane</keyword>
<dbReference type="GO" id="GO:0008061">
    <property type="term" value="F:chitin binding"/>
    <property type="evidence" value="ECO:0007669"/>
    <property type="project" value="InterPro"/>
</dbReference>
<dbReference type="InterPro" id="IPR001223">
    <property type="entry name" value="Glyco_hydro18_cat"/>
</dbReference>
<keyword evidence="5" id="KW-0812">Transmembrane</keyword>
<dbReference type="PROSITE" id="PS51272">
    <property type="entry name" value="SLH"/>
    <property type="match status" value="3"/>
</dbReference>
<evidence type="ECO:0000256" key="2">
    <source>
        <dbReference type="ARBA" id="ARBA00023295"/>
    </source>
</evidence>
<keyword evidence="5" id="KW-1133">Transmembrane helix</keyword>